<dbReference type="GO" id="GO:0032300">
    <property type="term" value="C:mismatch repair complex"/>
    <property type="evidence" value="ECO:0007669"/>
    <property type="project" value="InterPro"/>
</dbReference>
<dbReference type="InterPro" id="IPR020568">
    <property type="entry name" value="Ribosomal_Su5_D2-typ_SF"/>
</dbReference>
<protein>
    <recommendedName>
        <fullName evidence="7">DNA mismatch repair protein S5 domain-containing protein</fullName>
    </recommendedName>
</protein>
<dbReference type="Pfam" id="PF08676">
    <property type="entry name" value="MutL_C"/>
    <property type="match status" value="1"/>
</dbReference>
<dbReference type="SMART" id="SM00853">
    <property type="entry name" value="MutL_C"/>
    <property type="match status" value="1"/>
</dbReference>
<dbReference type="SMART" id="SM01340">
    <property type="entry name" value="DNA_mis_repair"/>
    <property type="match status" value="1"/>
</dbReference>
<dbReference type="GO" id="GO:0030983">
    <property type="term" value="F:mismatched DNA binding"/>
    <property type="evidence" value="ECO:0007669"/>
    <property type="project" value="InterPro"/>
</dbReference>
<keyword evidence="2" id="KW-0227">DNA damage</keyword>
<dbReference type="InterPro" id="IPR002099">
    <property type="entry name" value="MutL/Mlh/PMS"/>
</dbReference>
<dbReference type="PANTHER" id="PTHR10073:SF12">
    <property type="entry name" value="DNA MISMATCH REPAIR PROTEIN MLH1"/>
    <property type="match status" value="1"/>
</dbReference>
<reference evidence="6" key="1">
    <citation type="submission" date="2018-05" db="EMBL/GenBank/DDBJ databases">
        <authorList>
            <person name="Lanie J.A."/>
            <person name="Ng W.-L."/>
            <person name="Kazmierczak K.M."/>
            <person name="Andrzejewski T.M."/>
            <person name="Davidsen T.M."/>
            <person name="Wayne K.J."/>
            <person name="Tettelin H."/>
            <person name="Glass J.I."/>
            <person name="Rusch D."/>
            <person name="Podicherti R."/>
            <person name="Tsui H.-C.T."/>
            <person name="Winkler M.E."/>
        </authorList>
    </citation>
    <scope>NUCLEOTIDE SEQUENCE</scope>
</reference>
<dbReference type="SUPFAM" id="SSF118116">
    <property type="entry name" value="DNA mismatch repair protein MutL"/>
    <property type="match status" value="1"/>
</dbReference>
<feature type="domain" description="MutL C-terminal dimerisation" evidence="4">
    <location>
        <begin position="403"/>
        <end position="546"/>
    </location>
</feature>
<dbReference type="SUPFAM" id="SSF55874">
    <property type="entry name" value="ATPase domain of HSP90 chaperone/DNA topoisomerase II/histidine kinase"/>
    <property type="match status" value="1"/>
</dbReference>
<evidence type="ECO:0000259" key="5">
    <source>
        <dbReference type="SMART" id="SM01340"/>
    </source>
</evidence>
<feature type="domain" description="DNA mismatch repair protein S5" evidence="5">
    <location>
        <begin position="209"/>
        <end position="325"/>
    </location>
</feature>
<dbReference type="InterPro" id="IPR036890">
    <property type="entry name" value="HATPase_C_sf"/>
</dbReference>
<dbReference type="InterPro" id="IPR038973">
    <property type="entry name" value="MutL/Mlh/Pms-like"/>
</dbReference>
<dbReference type="EMBL" id="UINC01013227">
    <property type="protein sequence ID" value="SVA57296.1"/>
    <property type="molecule type" value="Genomic_DNA"/>
</dbReference>
<accession>A0A381WXN2</accession>
<keyword evidence="3" id="KW-0234">DNA repair</keyword>
<dbReference type="GO" id="GO:0016887">
    <property type="term" value="F:ATP hydrolysis activity"/>
    <property type="evidence" value="ECO:0007669"/>
    <property type="project" value="InterPro"/>
</dbReference>
<dbReference type="GO" id="GO:0006298">
    <property type="term" value="P:mismatch repair"/>
    <property type="evidence" value="ECO:0007669"/>
    <property type="project" value="InterPro"/>
</dbReference>
<sequence>VAKIIKLGVEVANQIAAGEVVERPASIVKELVENAIDAGACRINITTELGGKRLIRVEDDGEGMSREDACLALERHATSKLTAIEDLSAIRTLGFRGEALPSIASACHFQLKTRSRGSEVGTEVQVDGGVTSSVREVGVPEGTAIEVTDLFYNLPARRKFLKSDSAESRHISRAITQIALGYPEIGFSLTSATRTLLQCAPVVTLAERLFQIYGDRPHLVEVQKKVAGIVVTGFITTLADKGPVKGLQTIFVNRRLIKDRTISHAIIDAYSQATIKHRSPEVHLFIELAPDRVDINVHPMKAEVRFLEQPLIHEILRRTIGEALGQAGAPELQVKSVSSELSHQETTQSIPGVFSGMSVSSRWVLGKTSFEPFERSVDSGRPLDLQAKSLNTTGPDEIKPMIPLGQFRDTFIIAVDDEGVVIVDQHVAHERVLFEKVMEQLTAGQLESQRLLEPVLINLLPDQLQTLISHSTDLARFGFEVDEFGGENLRVTSLPALLDFGSCEIAIQNLANDLDALGDGSLVQEALKQIAATTACHAAVKANDSLTQEKMSYILDELRKTSYSTVCPHGRPVVLRLTRDEIEKRFERI</sequence>
<dbReference type="PROSITE" id="PS00058">
    <property type="entry name" value="DNA_MISMATCH_REPAIR_1"/>
    <property type="match status" value="1"/>
</dbReference>
<dbReference type="InterPro" id="IPR037198">
    <property type="entry name" value="MutL_C_sf"/>
</dbReference>
<evidence type="ECO:0000256" key="1">
    <source>
        <dbReference type="ARBA" id="ARBA00006082"/>
    </source>
</evidence>
<dbReference type="InterPro" id="IPR014762">
    <property type="entry name" value="DNA_mismatch_repair_CS"/>
</dbReference>
<evidence type="ECO:0000256" key="3">
    <source>
        <dbReference type="ARBA" id="ARBA00023204"/>
    </source>
</evidence>
<dbReference type="GO" id="GO:0140664">
    <property type="term" value="F:ATP-dependent DNA damage sensor activity"/>
    <property type="evidence" value="ECO:0007669"/>
    <property type="project" value="InterPro"/>
</dbReference>
<dbReference type="AlphaFoldDB" id="A0A381WXN2"/>
<dbReference type="Gene3D" id="3.30.565.10">
    <property type="entry name" value="Histidine kinase-like ATPase, C-terminal domain"/>
    <property type="match status" value="1"/>
</dbReference>
<dbReference type="InterPro" id="IPR013507">
    <property type="entry name" value="DNA_mismatch_S5_2-like"/>
</dbReference>
<dbReference type="SUPFAM" id="SSF54211">
    <property type="entry name" value="Ribosomal protein S5 domain 2-like"/>
    <property type="match status" value="1"/>
</dbReference>
<dbReference type="PANTHER" id="PTHR10073">
    <property type="entry name" value="DNA MISMATCH REPAIR PROTEIN MLH, PMS, MUTL"/>
    <property type="match status" value="1"/>
</dbReference>
<dbReference type="InterPro" id="IPR020667">
    <property type="entry name" value="DNA_mismatch_repair_MutL"/>
</dbReference>
<comment type="similarity">
    <text evidence="1">Belongs to the DNA mismatch repair MutL/HexB family.</text>
</comment>
<evidence type="ECO:0000313" key="6">
    <source>
        <dbReference type="EMBL" id="SVA57296.1"/>
    </source>
</evidence>
<gene>
    <name evidence="6" type="ORF">METZ01_LOCUS110150</name>
</gene>
<dbReference type="InterPro" id="IPR042120">
    <property type="entry name" value="MutL_C_dimsub"/>
</dbReference>
<dbReference type="GO" id="GO:0005524">
    <property type="term" value="F:ATP binding"/>
    <property type="evidence" value="ECO:0007669"/>
    <property type="project" value="InterPro"/>
</dbReference>
<dbReference type="Gene3D" id="3.30.1370.100">
    <property type="entry name" value="MutL, C-terminal domain, regulatory subdomain"/>
    <property type="match status" value="1"/>
</dbReference>
<name>A0A381WXN2_9ZZZZ</name>
<dbReference type="Pfam" id="PF13589">
    <property type="entry name" value="HATPase_c_3"/>
    <property type="match status" value="1"/>
</dbReference>
<organism evidence="6">
    <name type="scientific">marine metagenome</name>
    <dbReference type="NCBI Taxonomy" id="408172"/>
    <lineage>
        <taxon>unclassified sequences</taxon>
        <taxon>metagenomes</taxon>
        <taxon>ecological metagenomes</taxon>
    </lineage>
</organism>
<dbReference type="HAMAP" id="MF_00149">
    <property type="entry name" value="DNA_mis_repair"/>
    <property type="match status" value="1"/>
</dbReference>
<dbReference type="FunFam" id="3.30.565.10:FF:000003">
    <property type="entry name" value="DNA mismatch repair endonuclease MutL"/>
    <property type="match status" value="1"/>
</dbReference>
<dbReference type="Gene3D" id="3.30.1540.20">
    <property type="entry name" value="MutL, C-terminal domain, dimerisation subdomain"/>
    <property type="match status" value="1"/>
</dbReference>
<dbReference type="NCBIfam" id="TIGR00585">
    <property type="entry name" value="mutl"/>
    <property type="match status" value="1"/>
</dbReference>
<proteinExistence type="inferred from homology"/>
<evidence type="ECO:0008006" key="7">
    <source>
        <dbReference type="Google" id="ProtNLM"/>
    </source>
</evidence>
<evidence type="ECO:0000259" key="4">
    <source>
        <dbReference type="SMART" id="SM00853"/>
    </source>
</evidence>
<dbReference type="InterPro" id="IPR014790">
    <property type="entry name" value="MutL_C"/>
</dbReference>
<feature type="non-terminal residue" evidence="6">
    <location>
        <position position="1"/>
    </location>
</feature>
<dbReference type="CDD" id="cd16926">
    <property type="entry name" value="HATPase_MutL-MLH-PMS-like"/>
    <property type="match status" value="1"/>
</dbReference>
<dbReference type="Pfam" id="PF01119">
    <property type="entry name" value="DNA_mis_repair"/>
    <property type="match status" value="1"/>
</dbReference>
<dbReference type="InterPro" id="IPR042121">
    <property type="entry name" value="MutL_C_regsub"/>
</dbReference>
<evidence type="ECO:0000256" key="2">
    <source>
        <dbReference type="ARBA" id="ARBA00022763"/>
    </source>
</evidence>
<dbReference type="Gene3D" id="3.30.230.10">
    <property type="match status" value="1"/>
</dbReference>
<dbReference type="CDD" id="cd00782">
    <property type="entry name" value="MutL_Trans"/>
    <property type="match status" value="1"/>
</dbReference>
<dbReference type="InterPro" id="IPR014721">
    <property type="entry name" value="Ribsml_uS5_D2-typ_fold_subgr"/>
</dbReference>